<dbReference type="EMBL" id="FZPC01000005">
    <property type="protein sequence ID" value="SNS65551.1"/>
    <property type="molecule type" value="Genomic_DNA"/>
</dbReference>
<dbReference type="Proteomes" id="UP000198309">
    <property type="component" value="Unassembled WGS sequence"/>
</dbReference>
<evidence type="ECO:0000313" key="2">
    <source>
        <dbReference type="EMBL" id="SNS65551.1"/>
    </source>
</evidence>
<gene>
    <name evidence="1" type="ORF">SAMN05216189_10429</name>
    <name evidence="2" type="ORF">SAMN06295949_10535</name>
</gene>
<reference evidence="2 3" key="2">
    <citation type="submission" date="2017-06" db="EMBL/GenBank/DDBJ databases">
        <authorList>
            <person name="Varghese N."/>
            <person name="Submissions S."/>
        </authorList>
    </citation>
    <scope>NUCLEOTIDE SEQUENCE [LARGE SCALE GENOMIC DNA]</scope>
    <source>
        <strain evidence="2 3">RLD-1</strain>
    </source>
</reference>
<dbReference type="Proteomes" id="UP000199693">
    <property type="component" value="Unassembled WGS sequence"/>
</dbReference>
<dbReference type="InterPro" id="IPR011330">
    <property type="entry name" value="Glyco_hydro/deAcase_b/a-brl"/>
</dbReference>
<sequence length="274" mass="30042">MTRKYAVRLDIDTTVCARKLIDVVELGNRLGVKFTIFANMGRSVSLSAAFLRRLSQRSVRGNPTEPMMKLSIRDKIGWKGILESILINPELHRLSADALLKARDSGHEIGLHGGLNHSLWHFAASSMDADQMHRFLTPAIEHYQNILGYNSFGFSSPGFKSSQPAYEILAGAGCAYLSDFIDCTGRVRCSPCGLPDVPVTLSAANTVDFLEWYVASGASSPLENAIEQSIGEDGFGVYYSHPCFIAGKGKQVFSQFVCALREQAEIVTMSELVL</sequence>
<protein>
    <recommendedName>
        <fullName evidence="5">Polysaccharide deacetylase</fullName>
    </recommendedName>
</protein>
<dbReference type="RefSeq" id="WP_139210247.1">
    <property type="nucleotide sequence ID" value="NZ_FNEC01000042.1"/>
</dbReference>
<reference evidence="1 4" key="1">
    <citation type="submission" date="2016-10" db="EMBL/GenBank/DDBJ databases">
        <authorList>
            <person name="de Groot N.N."/>
        </authorList>
    </citation>
    <scope>NUCLEOTIDE SEQUENCE [LARGE SCALE GENOMIC DNA]</scope>
    <source>
        <strain evidence="1 4">CCM 7361</strain>
    </source>
</reference>
<name>A0A239G8Y1_9PSED</name>
<keyword evidence="3" id="KW-1185">Reference proteome</keyword>
<dbReference type="Gene3D" id="3.20.20.370">
    <property type="entry name" value="Glycoside hydrolase/deacetylase"/>
    <property type="match status" value="1"/>
</dbReference>
<evidence type="ECO:0008006" key="5">
    <source>
        <dbReference type="Google" id="ProtNLM"/>
    </source>
</evidence>
<dbReference type="AlphaFoldDB" id="A0A239G8Y1"/>
<organism evidence="1 4">
    <name type="scientific">Pseudomonas delhiensis</name>
    <dbReference type="NCBI Taxonomy" id="366289"/>
    <lineage>
        <taxon>Bacteria</taxon>
        <taxon>Pseudomonadati</taxon>
        <taxon>Pseudomonadota</taxon>
        <taxon>Gammaproteobacteria</taxon>
        <taxon>Pseudomonadales</taxon>
        <taxon>Pseudomonadaceae</taxon>
        <taxon>Pseudomonas</taxon>
    </lineage>
</organism>
<dbReference type="EMBL" id="FNEC01000042">
    <property type="protein sequence ID" value="SDK54782.1"/>
    <property type="molecule type" value="Genomic_DNA"/>
</dbReference>
<accession>A0A239G8Y1</accession>
<evidence type="ECO:0000313" key="1">
    <source>
        <dbReference type="EMBL" id="SDK54782.1"/>
    </source>
</evidence>
<evidence type="ECO:0000313" key="3">
    <source>
        <dbReference type="Proteomes" id="UP000198309"/>
    </source>
</evidence>
<dbReference type="GO" id="GO:0005975">
    <property type="term" value="P:carbohydrate metabolic process"/>
    <property type="evidence" value="ECO:0007669"/>
    <property type="project" value="InterPro"/>
</dbReference>
<dbReference type="SUPFAM" id="SSF88713">
    <property type="entry name" value="Glycoside hydrolase/deacetylase"/>
    <property type="match status" value="1"/>
</dbReference>
<proteinExistence type="predicted"/>
<evidence type="ECO:0000313" key="4">
    <source>
        <dbReference type="Proteomes" id="UP000199693"/>
    </source>
</evidence>